<gene>
    <name evidence="8" type="ORF">I6I07_00905</name>
</gene>
<evidence type="ECO:0000313" key="8">
    <source>
        <dbReference type="EMBL" id="QQB35226.1"/>
    </source>
</evidence>
<dbReference type="Proteomes" id="UP000595231">
    <property type="component" value="Chromosome"/>
</dbReference>
<evidence type="ECO:0000313" key="9">
    <source>
        <dbReference type="Proteomes" id="UP000595231"/>
    </source>
</evidence>
<dbReference type="InterPro" id="IPR002104">
    <property type="entry name" value="Integrase_catalytic"/>
</dbReference>
<accession>A0A7T4E4J4</accession>
<keyword evidence="3 5" id="KW-0238">DNA-binding</keyword>
<protein>
    <submittedName>
        <fullName evidence="8">Phage integrase N-terminal SAM-like domain-containing protein</fullName>
    </submittedName>
</protein>
<dbReference type="GO" id="GO:0003677">
    <property type="term" value="F:DNA binding"/>
    <property type="evidence" value="ECO:0007669"/>
    <property type="project" value="UniProtKB-UniRule"/>
</dbReference>
<dbReference type="InterPro" id="IPR013762">
    <property type="entry name" value="Integrase-like_cat_sf"/>
</dbReference>
<evidence type="ECO:0000256" key="4">
    <source>
        <dbReference type="ARBA" id="ARBA00023172"/>
    </source>
</evidence>
<evidence type="ECO:0000256" key="2">
    <source>
        <dbReference type="ARBA" id="ARBA00022908"/>
    </source>
</evidence>
<evidence type="ECO:0000259" key="6">
    <source>
        <dbReference type="PROSITE" id="PS51898"/>
    </source>
</evidence>
<dbReference type="Gene3D" id="1.10.443.10">
    <property type="entry name" value="Intergrase catalytic core"/>
    <property type="match status" value="1"/>
</dbReference>
<keyword evidence="2" id="KW-0229">DNA integration</keyword>
<comment type="similarity">
    <text evidence="1">Belongs to the 'phage' integrase family.</text>
</comment>
<name>A0A7T4E4J4_9BURK</name>
<dbReference type="InterPro" id="IPR050090">
    <property type="entry name" value="Tyrosine_recombinase_XerCD"/>
</dbReference>
<dbReference type="PROSITE" id="PS51900">
    <property type="entry name" value="CB"/>
    <property type="match status" value="1"/>
</dbReference>
<dbReference type="Pfam" id="PF02899">
    <property type="entry name" value="Phage_int_SAM_1"/>
    <property type="match status" value="1"/>
</dbReference>
<keyword evidence="4" id="KW-0233">DNA recombination</keyword>
<dbReference type="Gene3D" id="1.10.150.130">
    <property type="match status" value="1"/>
</dbReference>
<evidence type="ECO:0000256" key="3">
    <source>
        <dbReference type="ARBA" id="ARBA00023125"/>
    </source>
</evidence>
<dbReference type="EMBL" id="CP065997">
    <property type="protein sequence ID" value="QQB35226.1"/>
    <property type="molecule type" value="Genomic_DNA"/>
</dbReference>
<evidence type="ECO:0000259" key="7">
    <source>
        <dbReference type="PROSITE" id="PS51900"/>
    </source>
</evidence>
<proteinExistence type="inferred from homology"/>
<feature type="domain" description="Tyr recombinase" evidence="6">
    <location>
        <begin position="215"/>
        <end position="401"/>
    </location>
</feature>
<dbReference type="InterPro" id="IPR044068">
    <property type="entry name" value="CB"/>
</dbReference>
<dbReference type="InterPro" id="IPR010998">
    <property type="entry name" value="Integrase_recombinase_N"/>
</dbReference>
<dbReference type="InterPro" id="IPR004107">
    <property type="entry name" value="Integrase_SAM-like_N"/>
</dbReference>
<dbReference type="RefSeq" id="WP_198485389.1">
    <property type="nucleotide sequence ID" value="NZ_CP065997.1"/>
</dbReference>
<dbReference type="Pfam" id="PF00589">
    <property type="entry name" value="Phage_integrase"/>
    <property type="match status" value="1"/>
</dbReference>
<evidence type="ECO:0000256" key="1">
    <source>
        <dbReference type="ARBA" id="ARBA00008857"/>
    </source>
</evidence>
<evidence type="ECO:0000256" key="5">
    <source>
        <dbReference type="PROSITE-ProRule" id="PRU01248"/>
    </source>
</evidence>
<dbReference type="AlphaFoldDB" id="A0A7T4E4J4"/>
<reference evidence="8 9" key="1">
    <citation type="submission" date="2020-12" db="EMBL/GenBank/DDBJ databases">
        <title>FDA dAtabase for Regulatory Grade micrObial Sequences (FDA-ARGOS): Supporting development and validation of Infectious Disease Dx tests.</title>
        <authorList>
            <person name="Sproer C."/>
            <person name="Gronow S."/>
            <person name="Severitt S."/>
            <person name="Schroder I."/>
            <person name="Tallon L."/>
            <person name="Sadzewicz L."/>
            <person name="Zhao X."/>
            <person name="Boylan J."/>
            <person name="Ott S."/>
            <person name="Bowen H."/>
            <person name="Vavikolanu K."/>
            <person name="Mehta A."/>
            <person name="Aluvathingal J."/>
            <person name="Nadendla S."/>
            <person name="Lowell S."/>
            <person name="Myers T."/>
            <person name="Yan Y."/>
            <person name="Sichtig H."/>
        </authorList>
    </citation>
    <scope>NUCLEOTIDE SEQUENCE [LARGE SCALE GENOMIC DNA]</scope>
    <source>
        <strain evidence="8 9">FDAARGOS_1050</strain>
    </source>
</reference>
<feature type="domain" description="Core-binding (CB)" evidence="7">
    <location>
        <begin position="111"/>
        <end position="190"/>
    </location>
</feature>
<dbReference type="PROSITE" id="PS51898">
    <property type="entry name" value="TYR_RECOMBINASE"/>
    <property type="match status" value="1"/>
</dbReference>
<dbReference type="GO" id="GO:0015074">
    <property type="term" value="P:DNA integration"/>
    <property type="evidence" value="ECO:0007669"/>
    <property type="project" value="UniProtKB-KW"/>
</dbReference>
<sequence length="418" mass="47810">MLNLPVYLRGTTYYLHTRVGKLQVKKSLHTSDKSIAMLRAVELLKAIMKIDLSNIRRYEIDLERGILKADGEDDHRRALEALQAIKSAPRPPNMGESLEMAPTVSATQSGLRLLQLLDKFFLLKSHLTPATVTSYKNTINEFAKFLKNPIITNIGISDVTRYQESISSKNSVRTVDNKIGTIRVLFNFAIKQGYYFEKNPAADRSILTKKQKLKEGWSIFEEPEIQKIYRSEFFSNAKTSDPDYYYVLVLALVTGCRINEITSLTRSQFQQNHNGTNFVVIRESKTEAGKREIPLPDIFFSEHFKEFAKGKEGAIFKYVDREGKGSGNAVGKKFSRHLTELNITRPKLVFHSIRKFTNDYFMKNGVGFEPRCQMFGHEIDSVNVATYSKKYSPDELATMANPLQLRLLMMTQVIKTQF</sequence>
<dbReference type="SUPFAM" id="SSF56349">
    <property type="entry name" value="DNA breaking-rejoining enzymes"/>
    <property type="match status" value="1"/>
</dbReference>
<dbReference type="InterPro" id="IPR011010">
    <property type="entry name" value="DNA_brk_join_enz"/>
</dbReference>
<dbReference type="PANTHER" id="PTHR30349">
    <property type="entry name" value="PHAGE INTEGRASE-RELATED"/>
    <property type="match status" value="1"/>
</dbReference>
<dbReference type="PANTHER" id="PTHR30349:SF41">
    <property type="entry name" value="INTEGRASE_RECOMBINASE PROTEIN MJ0367-RELATED"/>
    <property type="match status" value="1"/>
</dbReference>
<organism evidence="8 9">
    <name type="scientific">Achromobacter deleyi</name>
    <dbReference type="NCBI Taxonomy" id="1353891"/>
    <lineage>
        <taxon>Bacteria</taxon>
        <taxon>Pseudomonadati</taxon>
        <taxon>Pseudomonadota</taxon>
        <taxon>Betaproteobacteria</taxon>
        <taxon>Burkholderiales</taxon>
        <taxon>Alcaligenaceae</taxon>
        <taxon>Achromobacter</taxon>
    </lineage>
</organism>
<dbReference type="GO" id="GO:0006310">
    <property type="term" value="P:DNA recombination"/>
    <property type="evidence" value="ECO:0007669"/>
    <property type="project" value="UniProtKB-KW"/>
</dbReference>